<gene>
    <name evidence="1" type="ORF">BECKH772A_GA0070896_100073</name>
    <name evidence="2" type="ORF">BECKH772B_GA0070898_100083</name>
    <name evidence="3" type="ORF">BECKH772C_GA0070978_100073</name>
</gene>
<name>A0A450UV92_9GAMM</name>
<evidence type="ECO:0000313" key="3">
    <source>
        <dbReference type="EMBL" id="VFJ96478.1"/>
    </source>
</evidence>
<evidence type="ECO:0000313" key="1">
    <source>
        <dbReference type="EMBL" id="VFJ88111.1"/>
    </source>
</evidence>
<dbReference type="EMBL" id="CAADFI010000008">
    <property type="protein sequence ID" value="VFJ90110.1"/>
    <property type="molecule type" value="Genomic_DNA"/>
</dbReference>
<dbReference type="EMBL" id="CAADFJ010000007">
    <property type="protein sequence ID" value="VFJ96478.1"/>
    <property type="molecule type" value="Genomic_DNA"/>
</dbReference>
<sequence>MGFGHHGEMVSRYYMDRYRIGNPTPTPGGIGGGGRFIREKIMTRPEFTGPQDGDGNRDFLRRIFFRRLKVGLENR</sequence>
<reference evidence="3" key="1">
    <citation type="submission" date="2019-02" db="EMBL/GenBank/DDBJ databases">
        <authorList>
            <person name="Gruber-Vodicka R. H."/>
            <person name="Seah K. B. B."/>
        </authorList>
    </citation>
    <scope>NUCLEOTIDE SEQUENCE</scope>
    <source>
        <strain evidence="3">BECK_SA2B12</strain>
        <strain evidence="1">BECK_SA2B15</strain>
        <strain evidence="2">BECK_SA2B20</strain>
    </source>
</reference>
<organism evidence="3">
    <name type="scientific">Candidatus Kentrum eta</name>
    <dbReference type="NCBI Taxonomy" id="2126337"/>
    <lineage>
        <taxon>Bacteria</taxon>
        <taxon>Pseudomonadati</taxon>
        <taxon>Pseudomonadota</taxon>
        <taxon>Gammaproteobacteria</taxon>
        <taxon>Candidatus Kentrum</taxon>
    </lineage>
</organism>
<protein>
    <submittedName>
        <fullName evidence="3">Uncharacterized protein</fullName>
    </submittedName>
</protein>
<dbReference type="AlphaFoldDB" id="A0A450UV92"/>
<accession>A0A450UV92</accession>
<dbReference type="EMBL" id="CAADFG010000007">
    <property type="protein sequence ID" value="VFJ88111.1"/>
    <property type="molecule type" value="Genomic_DNA"/>
</dbReference>
<evidence type="ECO:0000313" key="2">
    <source>
        <dbReference type="EMBL" id="VFJ90110.1"/>
    </source>
</evidence>
<proteinExistence type="predicted"/>